<dbReference type="PROSITE" id="PS50076">
    <property type="entry name" value="DNAJ_2"/>
    <property type="match status" value="1"/>
</dbReference>
<feature type="domain" description="J" evidence="2">
    <location>
        <begin position="12"/>
        <end position="81"/>
    </location>
</feature>
<keyword evidence="4" id="KW-1185">Reference proteome</keyword>
<name>A0AAP0JUL0_9MAGN</name>
<dbReference type="SMART" id="SM00271">
    <property type="entry name" value="DnaJ"/>
    <property type="match status" value="1"/>
</dbReference>
<protein>
    <recommendedName>
        <fullName evidence="2">J domain-containing protein</fullName>
    </recommendedName>
</protein>
<dbReference type="PANTHER" id="PTHR44743">
    <property type="entry name" value="PUTATIVE, EXPRESSED-RELATED"/>
    <property type="match status" value="1"/>
</dbReference>
<dbReference type="Proteomes" id="UP001419268">
    <property type="component" value="Unassembled WGS sequence"/>
</dbReference>
<comment type="caution">
    <text evidence="3">The sequence shown here is derived from an EMBL/GenBank/DDBJ whole genome shotgun (WGS) entry which is preliminary data.</text>
</comment>
<feature type="region of interest" description="Disordered" evidence="1">
    <location>
        <begin position="129"/>
        <end position="170"/>
    </location>
</feature>
<feature type="compositionally biased region" description="Low complexity" evidence="1">
    <location>
        <begin position="151"/>
        <end position="170"/>
    </location>
</feature>
<evidence type="ECO:0000313" key="4">
    <source>
        <dbReference type="Proteomes" id="UP001419268"/>
    </source>
</evidence>
<proteinExistence type="predicted"/>
<evidence type="ECO:0000259" key="2">
    <source>
        <dbReference type="PROSITE" id="PS50076"/>
    </source>
</evidence>
<dbReference type="InterPro" id="IPR036869">
    <property type="entry name" value="J_dom_sf"/>
</dbReference>
<accession>A0AAP0JUL0</accession>
<dbReference type="AlphaFoldDB" id="A0AAP0JUL0"/>
<dbReference type="InterPro" id="IPR001623">
    <property type="entry name" value="DnaJ_domain"/>
</dbReference>
<dbReference type="Pfam" id="PF00226">
    <property type="entry name" value="DnaJ"/>
    <property type="match status" value="1"/>
</dbReference>
<evidence type="ECO:0000256" key="1">
    <source>
        <dbReference type="SAM" id="MobiDB-lite"/>
    </source>
</evidence>
<dbReference type="PROSITE" id="PS00636">
    <property type="entry name" value="DNAJ_1"/>
    <property type="match status" value="1"/>
</dbReference>
<dbReference type="EMBL" id="JBBNAG010000004">
    <property type="protein sequence ID" value="KAK9139247.1"/>
    <property type="molecule type" value="Genomic_DNA"/>
</dbReference>
<dbReference type="CDD" id="cd06257">
    <property type="entry name" value="DnaJ"/>
    <property type="match status" value="1"/>
</dbReference>
<dbReference type="InterPro" id="IPR018253">
    <property type="entry name" value="DnaJ_domain_CS"/>
</dbReference>
<sequence length="170" mass="19051">MDREGASDGSSSYYSVLGIRRDASFYDIRNAYRKLALKWHPDRWAKNPTVAVEAKRRFQQVQEAYSVLSDKAKKSMYDAGFYDPFEEEDEGFCDFMQEMLAMMEKVGSGPQEDSFEDLQRMFVEMASGCSGGDTVEDRTTGKRTRGGAMKRSSGGRVSVSASEGRGVPRT</sequence>
<evidence type="ECO:0000313" key="3">
    <source>
        <dbReference type="EMBL" id="KAK9139247.1"/>
    </source>
</evidence>
<organism evidence="3 4">
    <name type="scientific">Stephania cephalantha</name>
    <dbReference type="NCBI Taxonomy" id="152367"/>
    <lineage>
        <taxon>Eukaryota</taxon>
        <taxon>Viridiplantae</taxon>
        <taxon>Streptophyta</taxon>
        <taxon>Embryophyta</taxon>
        <taxon>Tracheophyta</taxon>
        <taxon>Spermatophyta</taxon>
        <taxon>Magnoliopsida</taxon>
        <taxon>Ranunculales</taxon>
        <taxon>Menispermaceae</taxon>
        <taxon>Menispermoideae</taxon>
        <taxon>Cissampelideae</taxon>
        <taxon>Stephania</taxon>
    </lineage>
</organism>
<dbReference type="PRINTS" id="PR00625">
    <property type="entry name" value="JDOMAIN"/>
</dbReference>
<reference evidence="3 4" key="1">
    <citation type="submission" date="2024-01" db="EMBL/GenBank/DDBJ databases">
        <title>Genome assemblies of Stephania.</title>
        <authorList>
            <person name="Yang L."/>
        </authorList>
    </citation>
    <scope>NUCLEOTIDE SEQUENCE [LARGE SCALE GENOMIC DNA]</scope>
    <source>
        <strain evidence="3">JXDWG</strain>
        <tissue evidence="3">Leaf</tissue>
    </source>
</reference>
<gene>
    <name evidence="3" type="ORF">Scep_008928</name>
</gene>
<dbReference type="Gene3D" id="1.10.287.110">
    <property type="entry name" value="DnaJ domain"/>
    <property type="match status" value="1"/>
</dbReference>
<dbReference type="PANTHER" id="PTHR44743:SF11">
    <property type="entry name" value="PUTATIVE, EXPRESSED-RELATED"/>
    <property type="match status" value="1"/>
</dbReference>
<dbReference type="SUPFAM" id="SSF46565">
    <property type="entry name" value="Chaperone J-domain"/>
    <property type="match status" value="1"/>
</dbReference>